<accession>A0A2V4SWT6</accession>
<dbReference type="Pfam" id="PF01979">
    <property type="entry name" value="Amidohydro_1"/>
    <property type="match status" value="1"/>
</dbReference>
<dbReference type="GO" id="GO:0016810">
    <property type="term" value="F:hydrolase activity, acting on carbon-nitrogen (but not peptide) bonds"/>
    <property type="evidence" value="ECO:0007669"/>
    <property type="project" value="InterPro"/>
</dbReference>
<reference evidence="4 5" key="1">
    <citation type="submission" date="2018-06" db="EMBL/GenBank/DDBJ databases">
        <title>Genomic Encyclopedia of Type Strains, Phase IV (KMG-V): Genome sequencing to study the core and pangenomes of soil and plant-associated prokaryotes.</title>
        <authorList>
            <person name="Whitman W."/>
        </authorList>
    </citation>
    <scope>NUCLEOTIDE SEQUENCE [LARGE SCALE GENOMIC DNA]</scope>
    <source>
        <strain evidence="4 5">SRCL-318</strain>
    </source>
</reference>
<name>A0A2V4SWT6_9BURK</name>
<dbReference type="RefSeq" id="WP_244923110.1">
    <property type="nucleotide sequence ID" value="NZ_QJSQ01000058.1"/>
</dbReference>
<dbReference type="AlphaFoldDB" id="A0A2V4SWT6"/>
<comment type="caution">
    <text evidence="4">The sequence shown here is derived from an EMBL/GenBank/DDBJ whole genome shotgun (WGS) entry which is preliminary data.</text>
</comment>
<evidence type="ECO:0000313" key="5">
    <source>
        <dbReference type="Proteomes" id="UP000247772"/>
    </source>
</evidence>
<dbReference type="InterPro" id="IPR006680">
    <property type="entry name" value="Amidohydro-rel"/>
</dbReference>
<gene>
    <name evidence="4" type="ORF">C7410_15821</name>
</gene>
<dbReference type="PANTHER" id="PTHR43794:SF11">
    <property type="entry name" value="AMIDOHYDROLASE-RELATED DOMAIN-CONTAINING PROTEIN"/>
    <property type="match status" value="1"/>
</dbReference>
<evidence type="ECO:0000256" key="2">
    <source>
        <dbReference type="ARBA" id="ARBA00022801"/>
    </source>
</evidence>
<dbReference type="SUPFAM" id="SSF51556">
    <property type="entry name" value="Metallo-dependent hydrolases"/>
    <property type="match status" value="1"/>
</dbReference>
<dbReference type="InterPro" id="IPR011059">
    <property type="entry name" value="Metal-dep_hydrolase_composite"/>
</dbReference>
<dbReference type="PANTHER" id="PTHR43794">
    <property type="entry name" value="AMINOHYDROLASE SSNA-RELATED"/>
    <property type="match status" value="1"/>
</dbReference>
<sequence length="452" mass="48199">MTAPPIELDLDLLLLGATAVTMDPAQPLLHDAAIGIRGERLAFVGRAHDLPPLTRARTTRRLDGRVIVPGYVNVHTHAILTMVRGVAENLGFAPAYTPGIPHGHDVRPDEAIALARLGALEAMLFGSTLINDSYVHADLTMEAMAELGLRVYSCGRLHDVDFSGVADGHWEYHAATGERTLNDALALAGRWHRKRNGRTGVQLAVHAPDTCSDDFLRLIADAARTHDLSVTTHLAQSRTEVSVVKQRSGKSPAQLLDEVGLLNERLVAAHCLYLDDDDIARAGRAGITVAHIPKGNATGGTMAPTPRLRDAGARIALGTDNMHADMTEVMRWALAIARIQLGEVSADWQPADALAMATRNGAQAMGLGDELGCLKTGWLADLAVFDFQRAHLTPHPNPLGTLVHTGLGRDVEMVVVGGELVVDGGAPTRCDADAVIAAGKHAATQLWKRAST</sequence>
<dbReference type="InterPro" id="IPR050287">
    <property type="entry name" value="MTA/SAH_deaminase"/>
</dbReference>
<dbReference type="EMBL" id="QJSQ01000058">
    <property type="protein sequence ID" value="PYE12387.1"/>
    <property type="molecule type" value="Genomic_DNA"/>
</dbReference>
<comment type="similarity">
    <text evidence="1">Belongs to the metallo-dependent hydrolases superfamily. ATZ/TRZ family.</text>
</comment>
<evidence type="ECO:0000256" key="1">
    <source>
        <dbReference type="ARBA" id="ARBA00006745"/>
    </source>
</evidence>
<proteinExistence type="inferred from homology"/>
<evidence type="ECO:0000313" key="4">
    <source>
        <dbReference type="EMBL" id="PYE12387.1"/>
    </source>
</evidence>
<dbReference type="Gene3D" id="3.20.20.140">
    <property type="entry name" value="Metal-dependent hydrolases"/>
    <property type="match status" value="1"/>
</dbReference>
<keyword evidence="2" id="KW-0378">Hydrolase</keyword>
<feature type="domain" description="Amidohydrolase-related" evidence="3">
    <location>
        <begin position="66"/>
        <end position="421"/>
    </location>
</feature>
<dbReference type="SUPFAM" id="SSF51338">
    <property type="entry name" value="Composite domain of metallo-dependent hydrolases"/>
    <property type="match status" value="1"/>
</dbReference>
<protein>
    <submittedName>
        <fullName evidence="4">5-methylthioadenosine/S-adenosylhomocysteine deaminase</fullName>
    </submittedName>
</protein>
<evidence type="ECO:0000259" key="3">
    <source>
        <dbReference type="Pfam" id="PF01979"/>
    </source>
</evidence>
<dbReference type="Proteomes" id="UP000247772">
    <property type="component" value="Unassembled WGS sequence"/>
</dbReference>
<dbReference type="Gene3D" id="2.30.40.10">
    <property type="entry name" value="Urease, subunit C, domain 1"/>
    <property type="match status" value="1"/>
</dbReference>
<dbReference type="InterPro" id="IPR032466">
    <property type="entry name" value="Metal_Hydrolase"/>
</dbReference>
<organism evidence="4 5">
    <name type="scientific">Paraburkholderia silvatlantica</name>
    <dbReference type="NCBI Taxonomy" id="321895"/>
    <lineage>
        <taxon>Bacteria</taxon>
        <taxon>Pseudomonadati</taxon>
        <taxon>Pseudomonadota</taxon>
        <taxon>Betaproteobacteria</taxon>
        <taxon>Burkholderiales</taxon>
        <taxon>Burkholderiaceae</taxon>
        <taxon>Paraburkholderia</taxon>
    </lineage>
</organism>